<sequence length="23" mass="2693">MKLPYNFTGTLLPLLPSCKPFRR</sequence>
<proteinExistence type="predicted"/>
<protein>
    <submittedName>
        <fullName evidence="1">Uncharacterized protein</fullName>
    </submittedName>
</protein>
<reference evidence="1" key="2">
    <citation type="journal article" date="2015" name="Data Brief">
        <title>Shoot transcriptome of the giant reed, Arundo donax.</title>
        <authorList>
            <person name="Barrero R.A."/>
            <person name="Guerrero F.D."/>
            <person name="Moolhuijzen P."/>
            <person name="Goolsby J.A."/>
            <person name="Tidwell J."/>
            <person name="Bellgard S.E."/>
            <person name="Bellgard M.I."/>
        </authorList>
    </citation>
    <scope>NUCLEOTIDE SEQUENCE</scope>
    <source>
        <tissue evidence="1">Shoot tissue taken approximately 20 cm above the soil surface</tissue>
    </source>
</reference>
<dbReference type="EMBL" id="GBRH01250274">
    <property type="protein sequence ID" value="JAD47621.1"/>
    <property type="molecule type" value="Transcribed_RNA"/>
</dbReference>
<name>A0A0A9A987_ARUDO</name>
<dbReference type="AlphaFoldDB" id="A0A0A9A987"/>
<accession>A0A0A9A987</accession>
<reference evidence="1" key="1">
    <citation type="submission" date="2014-09" db="EMBL/GenBank/DDBJ databases">
        <authorList>
            <person name="Magalhaes I.L.F."/>
            <person name="Oliveira U."/>
            <person name="Santos F.R."/>
            <person name="Vidigal T.H.D.A."/>
            <person name="Brescovit A.D."/>
            <person name="Santos A.J."/>
        </authorList>
    </citation>
    <scope>NUCLEOTIDE SEQUENCE</scope>
    <source>
        <tissue evidence="1">Shoot tissue taken approximately 20 cm above the soil surface</tissue>
    </source>
</reference>
<evidence type="ECO:0000313" key="1">
    <source>
        <dbReference type="EMBL" id="JAD47621.1"/>
    </source>
</evidence>
<organism evidence="1">
    <name type="scientific">Arundo donax</name>
    <name type="common">Giant reed</name>
    <name type="synonym">Donax arundinaceus</name>
    <dbReference type="NCBI Taxonomy" id="35708"/>
    <lineage>
        <taxon>Eukaryota</taxon>
        <taxon>Viridiplantae</taxon>
        <taxon>Streptophyta</taxon>
        <taxon>Embryophyta</taxon>
        <taxon>Tracheophyta</taxon>
        <taxon>Spermatophyta</taxon>
        <taxon>Magnoliopsida</taxon>
        <taxon>Liliopsida</taxon>
        <taxon>Poales</taxon>
        <taxon>Poaceae</taxon>
        <taxon>PACMAD clade</taxon>
        <taxon>Arundinoideae</taxon>
        <taxon>Arundineae</taxon>
        <taxon>Arundo</taxon>
    </lineage>
</organism>